<dbReference type="Gene3D" id="1.20.1060.20">
    <property type="match status" value="1"/>
</dbReference>
<evidence type="ECO:0000259" key="2">
    <source>
        <dbReference type="SMART" id="SM00968"/>
    </source>
</evidence>
<name>X1BB44_9ZZZZ</name>
<dbReference type="InterPro" id="IPR010935">
    <property type="entry name" value="SMC_hinge"/>
</dbReference>
<reference evidence="3" key="1">
    <citation type="journal article" date="2014" name="Front. Microbiol.">
        <title>High frequency of phylogenetically diverse reductive dehalogenase-homologous genes in deep subseafloor sedimentary metagenomes.</title>
        <authorList>
            <person name="Kawai M."/>
            <person name="Futagami T."/>
            <person name="Toyoda A."/>
            <person name="Takaki Y."/>
            <person name="Nishi S."/>
            <person name="Hori S."/>
            <person name="Arai W."/>
            <person name="Tsubouchi T."/>
            <person name="Morono Y."/>
            <person name="Uchiyama I."/>
            <person name="Ito T."/>
            <person name="Fujiyama A."/>
            <person name="Inagaki F."/>
            <person name="Takami H."/>
        </authorList>
    </citation>
    <scope>NUCLEOTIDE SEQUENCE</scope>
    <source>
        <strain evidence="3">Expedition CK06-06</strain>
    </source>
</reference>
<keyword evidence="1" id="KW-0175">Coiled coil</keyword>
<accession>X1BB44</accession>
<dbReference type="GO" id="GO:0005694">
    <property type="term" value="C:chromosome"/>
    <property type="evidence" value="ECO:0007669"/>
    <property type="project" value="InterPro"/>
</dbReference>
<dbReference type="InterPro" id="IPR036277">
    <property type="entry name" value="SMC_hinge_sf"/>
</dbReference>
<proteinExistence type="predicted"/>
<protein>
    <recommendedName>
        <fullName evidence="2">SMC hinge domain-containing protein</fullName>
    </recommendedName>
</protein>
<dbReference type="GO" id="GO:0005524">
    <property type="term" value="F:ATP binding"/>
    <property type="evidence" value="ECO:0007669"/>
    <property type="project" value="InterPro"/>
</dbReference>
<comment type="caution">
    <text evidence="3">The sequence shown here is derived from an EMBL/GenBank/DDBJ whole genome shotgun (WGS) entry which is preliminary data.</text>
</comment>
<organism evidence="3">
    <name type="scientific">marine sediment metagenome</name>
    <dbReference type="NCBI Taxonomy" id="412755"/>
    <lineage>
        <taxon>unclassified sequences</taxon>
        <taxon>metagenomes</taxon>
        <taxon>ecological metagenomes</taxon>
    </lineage>
</organism>
<dbReference type="PANTHER" id="PTHR43977">
    <property type="entry name" value="STRUCTURAL MAINTENANCE OF CHROMOSOMES PROTEIN 3"/>
    <property type="match status" value="1"/>
</dbReference>
<feature type="non-terminal residue" evidence="3">
    <location>
        <position position="289"/>
    </location>
</feature>
<dbReference type="Gene3D" id="3.30.70.1620">
    <property type="match status" value="1"/>
</dbReference>
<dbReference type="EMBL" id="BART01017499">
    <property type="protein sequence ID" value="GAG78442.1"/>
    <property type="molecule type" value="Genomic_DNA"/>
</dbReference>
<feature type="domain" description="SMC hinge" evidence="2">
    <location>
        <begin position="137"/>
        <end position="248"/>
    </location>
</feature>
<gene>
    <name evidence="3" type="ORF">S01H4_33284</name>
</gene>
<evidence type="ECO:0000313" key="3">
    <source>
        <dbReference type="EMBL" id="GAG78442.1"/>
    </source>
</evidence>
<dbReference type="Pfam" id="PF06470">
    <property type="entry name" value="SMC_hinge"/>
    <property type="match status" value="1"/>
</dbReference>
<feature type="coiled-coil region" evidence="1">
    <location>
        <begin position="17"/>
        <end position="97"/>
    </location>
</feature>
<dbReference type="SUPFAM" id="SSF75553">
    <property type="entry name" value="Smc hinge domain"/>
    <property type="match status" value="1"/>
</dbReference>
<evidence type="ECO:0000256" key="1">
    <source>
        <dbReference type="SAM" id="Coils"/>
    </source>
</evidence>
<sequence>MQITIKRTEIVNSIKLNTRLQEEISQKNQKNEEETKLSLTNNTELKDKINKQNNSINDISSKLENTNISINSQYNKIINLKTNLKEKTNTYNDIKDDLGNKKAHLNSLQELQNNLEGFDEGVRKLMSVNKENQSEIKGLVGLLADFIVTEKENETALETALGRKLQTVIFNSTEDGLKAIEYLKNQNNGKISFQTTSTVTHNQISKNISNCTPLLELVRSKINNDKIINSLLSDVYLVDDLSNAIKIWENSEEKYTFVTPSGDLIDARGTISGGSNVNSGAGILKRNRE</sequence>
<dbReference type="AlphaFoldDB" id="X1BB44"/>
<dbReference type="SMART" id="SM00968">
    <property type="entry name" value="SMC_hinge"/>
    <property type="match status" value="1"/>
</dbReference>
<dbReference type="GO" id="GO:0051276">
    <property type="term" value="P:chromosome organization"/>
    <property type="evidence" value="ECO:0007669"/>
    <property type="project" value="InterPro"/>
</dbReference>